<reference evidence="2 3" key="1">
    <citation type="submission" date="2012-11" db="EMBL/GenBank/DDBJ databases">
        <title>The complete genome sequence of Corynebacterium maris Coryn-1 (=DSM 45190).</title>
        <authorList>
            <person name="Schaffert L."/>
            <person name="Albersmeier A."/>
            <person name="Kalinowski J."/>
            <person name="Ruckert C."/>
        </authorList>
    </citation>
    <scope>NUCLEOTIDE SEQUENCE [LARGE SCALE GENOMIC DNA]</scope>
    <source>
        <strain evidence="3">Coryn-1</strain>
        <plasmid evidence="3">Plasmid pCmaris1</plasmid>
    </source>
</reference>
<keyword evidence="3" id="KW-1185">Reference proteome</keyword>
<dbReference type="RefSeq" id="WP_020935834.1">
    <property type="nucleotide sequence ID" value="NC_021920.1"/>
</dbReference>
<evidence type="ECO:0000256" key="1">
    <source>
        <dbReference type="SAM" id="SignalP"/>
    </source>
</evidence>
<evidence type="ECO:0000313" key="2">
    <source>
        <dbReference type="EMBL" id="AGS36032.1"/>
    </source>
</evidence>
<dbReference type="Proteomes" id="UP000015388">
    <property type="component" value="Plasmid pCmaris1"/>
</dbReference>
<dbReference type="HOGENOM" id="CLU_115304_0_0_11"/>
<dbReference type="InterPro" id="IPR047808">
    <property type="entry name" value="CueP-like"/>
</dbReference>
<keyword evidence="1" id="KW-0732">Signal</keyword>
<dbReference type="KEGG" id="cmd:B841_12936"/>
<gene>
    <name evidence="2" type="ORF">B841_12936</name>
</gene>
<name>S5SY29_9CORY</name>
<keyword evidence="2" id="KW-0614">Plasmid</keyword>
<dbReference type="PROSITE" id="PS51257">
    <property type="entry name" value="PROKAR_LIPOPROTEIN"/>
    <property type="match status" value="1"/>
</dbReference>
<proteinExistence type="predicted"/>
<evidence type="ECO:0000313" key="3">
    <source>
        <dbReference type="Proteomes" id="UP000015388"/>
    </source>
</evidence>
<geneLocation type="plasmid" evidence="2 3">
    <name>pCmaris1</name>
</geneLocation>
<dbReference type="EMBL" id="CP003925">
    <property type="protein sequence ID" value="AGS36032.1"/>
    <property type="molecule type" value="Genomic_DNA"/>
</dbReference>
<protein>
    <recommendedName>
        <fullName evidence="4">Secreted protein</fullName>
    </recommendedName>
</protein>
<feature type="chain" id="PRO_5038892568" description="Secreted protein" evidence="1">
    <location>
        <begin position="17"/>
        <end position="196"/>
    </location>
</feature>
<dbReference type="AlphaFoldDB" id="S5SY29"/>
<feature type="signal peptide" evidence="1">
    <location>
        <begin position="1"/>
        <end position="16"/>
    </location>
</feature>
<evidence type="ECO:0008006" key="4">
    <source>
        <dbReference type="Google" id="ProtNLM"/>
    </source>
</evidence>
<dbReference type="Gene3D" id="2.60.40.3700">
    <property type="match status" value="1"/>
</dbReference>
<dbReference type="OrthoDB" id="73040at2"/>
<organism evidence="2 3">
    <name type="scientific">Corynebacterium maris DSM 45190</name>
    <dbReference type="NCBI Taxonomy" id="1224163"/>
    <lineage>
        <taxon>Bacteria</taxon>
        <taxon>Bacillati</taxon>
        <taxon>Actinomycetota</taxon>
        <taxon>Actinomycetes</taxon>
        <taxon>Mycobacteriales</taxon>
        <taxon>Corynebacteriaceae</taxon>
        <taxon>Corynebacterium</taxon>
    </lineage>
</organism>
<dbReference type="Pfam" id="PF21172">
    <property type="entry name" value="CueP"/>
    <property type="match status" value="1"/>
</dbReference>
<dbReference type="NCBIfam" id="NF038094">
    <property type="entry name" value="CueP_fam"/>
    <property type="match status" value="1"/>
</dbReference>
<sequence>MHRFSALLAVSALALAGCTATPSPTVTAPDEVGLLAAADLTGRDVAGIIDHLDVLPANVRPEDLSAIVYSDQLVLSTPDEEISMDLPEDVAYISVAPFVTHTHDCTYHSLTTCVGEMRNARIEVTITEDDTGAVLVDETTTTFDNGFIGYWLPRDISGIITITQGEFTGSAPFSTGADAITCITDLRLQSPALQRL</sequence>
<dbReference type="eggNOG" id="ENOG502ZBTG">
    <property type="taxonomic scope" value="Bacteria"/>
</dbReference>
<accession>S5SY29</accession>
<dbReference type="PATRIC" id="fig|1224163.3.peg.2587"/>